<accession>A0A182XZD9</accession>
<dbReference type="InterPro" id="IPR025660">
    <property type="entry name" value="Pept_his_AS"/>
</dbReference>
<dbReference type="SMART" id="SM00645">
    <property type="entry name" value="Pept_C1"/>
    <property type="match status" value="1"/>
</dbReference>
<dbReference type="EnsemblMetazoa" id="ASTEI01575-RA">
    <property type="protein sequence ID" value="ASTEI01575-PA"/>
    <property type="gene ID" value="ASTEI01575"/>
</dbReference>
<dbReference type="GeneID" id="118508906"/>
<dbReference type="PRINTS" id="PR00705">
    <property type="entry name" value="PAPAIN"/>
</dbReference>
<sequence>MKYLLLFLALAAFVGVQAASRFRQEFPGPYCAARRYDPCCRDRQDGCSQPISTTLCYCDEFCQRGEHGDCCPDYEEVCEGITPEPENATSCVHKNHYFTPYHDVVVDNCNTCKCNYDGSVTCTEDVCLVDDDLLRQLQHLERSVGWKATNYTEWWGRKYDQAKKLRLGTFYPKVPVKGMKRITNKGGSLPRHFDASEHWTGLIAEARDQGWCGSSWAFSTATMASDRFAILSKGREMIQLAPQQMLACVRRQHGCNGGYLDAAWYYLRKIGVVDEECYPYIAAQNVCKIQPGDTLITANCELPAKVNRTDMYRMGPALSLNNETDIMTEIKDRGTVQAIMRVYRDFFSYRSGIYRHSAAATPADERSAYHSVRLIGWGEERVGYEVVKYWIAINSWGQWWGENGRFRILRGSNECEIESYVLASNPYVHEHVQAIRNVGDLQEFYVGTGYVPHPSRRYPPYGRG</sequence>
<evidence type="ECO:0000313" key="3">
    <source>
        <dbReference type="EnsemblMetazoa" id="ASTEI01575-PA"/>
    </source>
</evidence>
<dbReference type="CTD" id="37537"/>
<dbReference type="Pfam" id="PF00112">
    <property type="entry name" value="Peptidase_C1"/>
    <property type="match status" value="1"/>
</dbReference>
<dbReference type="SUPFAM" id="SSF54001">
    <property type="entry name" value="Cysteine proteinases"/>
    <property type="match status" value="1"/>
</dbReference>
<keyword evidence="4" id="KW-1185">Reference proteome</keyword>
<dbReference type="RefSeq" id="XP_035904658.1">
    <property type="nucleotide sequence ID" value="XM_036048765.1"/>
</dbReference>
<dbReference type="RefSeq" id="XP_035904660.1">
    <property type="nucleotide sequence ID" value="XM_036048767.1"/>
</dbReference>
<dbReference type="AlphaFoldDB" id="A0A182XZD9"/>
<evidence type="ECO:0000256" key="1">
    <source>
        <dbReference type="ARBA" id="ARBA00008455"/>
    </source>
</evidence>
<dbReference type="CDD" id="cd02620">
    <property type="entry name" value="Peptidase_C1A_CathepsinB"/>
    <property type="match status" value="1"/>
</dbReference>
<reference evidence="4" key="1">
    <citation type="journal article" date="2014" name="Genome Biol.">
        <title>Genome analysis of a major urban malaria vector mosquito, Anopheles stephensi.</title>
        <authorList>
            <person name="Jiang X."/>
            <person name="Peery A."/>
            <person name="Hall A.B."/>
            <person name="Sharma A."/>
            <person name="Chen X.G."/>
            <person name="Waterhouse R.M."/>
            <person name="Komissarov A."/>
            <person name="Riehle M.M."/>
            <person name="Shouche Y."/>
            <person name="Sharakhova M.V."/>
            <person name="Lawson D."/>
            <person name="Pakpour N."/>
            <person name="Arensburger P."/>
            <person name="Davidson V.L."/>
            <person name="Eiglmeier K."/>
            <person name="Emrich S."/>
            <person name="George P."/>
            <person name="Kennedy R.C."/>
            <person name="Mane S.P."/>
            <person name="Maslen G."/>
            <person name="Oringanje C."/>
            <person name="Qi Y."/>
            <person name="Settlage R."/>
            <person name="Tojo M."/>
            <person name="Tubio J.M."/>
            <person name="Unger M.F."/>
            <person name="Wang B."/>
            <person name="Vernick K.D."/>
            <person name="Ribeiro J.M."/>
            <person name="James A.A."/>
            <person name="Michel K."/>
            <person name="Riehle M.A."/>
            <person name="Luckhart S."/>
            <person name="Sharakhov I.V."/>
            <person name="Tu Z."/>
        </authorList>
    </citation>
    <scope>NUCLEOTIDE SEQUENCE [LARGE SCALE GENOMIC DNA]</scope>
    <source>
        <strain evidence="4">Indian</strain>
    </source>
</reference>
<dbReference type="PROSITE" id="PS00639">
    <property type="entry name" value="THIOL_PROTEASE_HIS"/>
    <property type="match status" value="1"/>
</dbReference>
<proteinExistence type="inferred from homology"/>
<protein>
    <submittedName>
        <fullName evidence="3">Uncharacterized protein</fullName>
    </submittedName>
</protein>
<dbReference type="InterPro" id="IPR001212">
    <property type="entry name" value="Somatomedin_B_dom"/>
</dbReference>
<dbReference type="Proteomes" id="UP000076408">
    <property type="component" value="Unassembled WGS sequence"/>
</dbReference>
<dbReference type="VEuPathDB" id="VectorBase:ASTEI01575"/>
<evidence type="ECO:0000313" key="4">
    <source>
        <dbReference type="Proteomes" id="UP000076408"/>
    </source>
</evidence>
<dbReference type="OMA" id="AEIYHSG"/>
<dbReference type="STRING" id="30069.A0A182XZD9"/>
<dbReference type="InterPro" id="IPR038765">
    <property type="entry name" value="Papain-like_cys_pep_sf"/>
</dbReference>
<dbReference type="InterPro" id="IPR013128">
    <property type="entry name" value="Peptidase_C1A"/>
</dbReference>
<dbReference type="VEuPathDB" id="VectorBase:ASTEI20_032234"/>
<dbReference type="PANTHER" id="PTHR12411">
    <property type="entry name" value="CYSTEINE PROTEASE FAMILY C1-RELATED"/>
    <property type="match status" value="1"/>
</dbReference>
<comment type="similarity">
    <text evidence="1">Belongs to the peptidase C1 family.</text>
</comment>
<keyword evidence="2" id="KW-1015">Disulfide bond</keyword>
<dbReference type="Gene3D" id="3.90.70.10">
    <property type="entry name" value="Cysteine proteinases"/>
    <property type="match status" value="1"/>
</dbReference>
<organism evidence="3 4">
    <name type="scientific">Anopheles stephensi</name>
    <name type="common">Indo-Pakistan malaria mosquito</name>
    <dbReference type="NCBI Taxonomy" id="30069"/>
    <lineage>
        <taxon>Eukaryota</taxon>
        <taxon>Metazoa</taxon>
        <taxon>Ecdysozoa</taxon>
        <taxon>Arthropoda</taxon>
        <taxon>Hexapoda</taxon>
        <taxon>Insecta</taxon>
        <taxon>Pterygota</taxon>
        <taxon>Neoptera</taxon>
        <taxon>Endopterygota</taxon>
        <taxon>Diptera</taxon>
        <taxon>Nematocera</taxon>
        <taxon>Culicoidea</taxon>
        <taxon>Culicidae</taxon>
        <taxon>Anophelinae</taxon>
        <taxon>Anopheles</taxon>
    </lineage>
</organism>
<dbReference type="GO" id="GO:0008234">
    <property type="term" value="F:cysteine-type peptidase activity"/>
    <property type="evidence" value="ECO:0007669"/>
    <property type="project" value="InterPro"/>
</dbReference>
<dbReference type="PROSITE" id="PS50958">
    <property type="entry name" value="SMB_2"/>
    <property type="match status" value="1"/>
</dbReference>
<name>A0A182XZD9_ANOST</name>
<dbReference type="VEuPathDB" id="VectorBase:ASTE001721"/>
<dbReference type="RefSeq" id="XP_035904659.1">
    <property type="nucleotide sequence ID" value="XM_036048766.1"/>
</dbReference>
<evidence type="ECO:0000256" key="2">
    <source>
        <dbReference type="ARBA" id="ARBA00023157"/>
    </source>
</evidence>
<reference evidence="3" key="2">
    <citation type="submission" date="2020-05" db="UniProtKB">
        <authorList>
            <consortium name="EnsemblMetazoa"/>
        </authorList>
    </citation>
    <scope>IDENTIFICATION</scope>
    <source>
        <strain evidence="3">Indian</strain>
    </source>
</reference>
<dbReference type="InterPro" id="IPR000668">
    <property type="entry name" value="Peptidase_C1A_C"/>
</dbReference>
<dbReference type="GO" id="GO:0006508">
    <property type="term" value="P:proteolysis"/>
    <property type="evidence" value="ECO:0007669"/>
    <property type="project" value="InterPro"/>
</dbReference>